<evidence type="ECO:0000313" key="1">
    <source>
        <dbReference type="EMBL" id="PSR32520.1"/>
    </source>
</evidence>
<sequence length="110" mass="12457">MPKEINLLARFTILERAQACRDALRHNGFDVVQIDNIPSMESSQLLNHAPMVEWGRYGYEYDRLDDKWTMPAAWDHQGLGYGEDWLLTAVVPHDGAAKATAIIKEFGGKL</sequence>
<reference evidence="1 2" key="1">
    <citation type="journal article" date="2014" name="BMC Genomics">
        <title>Comparison of environmental and isolate Sulfobacillus genomes reveals diverse carbon, sulfur, nitrogen, and hydrogen metabolisms.</title>
        <authorList>
            <person name="Justice N.B."/>
            <person name="Norman A."/>
            <person name="Brown C.T."/>
            <person name="Singh A."/>
            <person name="Thomas B.C."/>
            <person name="Banfield J.F."/>
        </authorList>
    </citation>
    <scope>NUCLEOTIDE SEQUENCE [LARGE SCALE GENOMIC DNA]</scope>
    <source>
        <strain evidence="1">AMDSBA4</strain>
    </source>
</reference>
<proteinExistence type="predicted"/>
<dbReference type="AlphaFoldDB" id="A0A2T2XDF8"/>
<evidence type="ECO:0000313" key="2">
    <source>
        <dbReference type="Proteomes" id="UP000242972"/>
    </source>
</evidence>
<organism evidence="1 2">
    <name type="scientific">Sulfobacillus benefaciens</name>
    <dbReference type="NCBI Taxonomy" id="453960"/>
    <lineage>
        <taxon>Bacteria</taxon>
        <taxon>Bacillati</taxon>
        <taxon>Bacillota</taxon>
        <taxon>Clostridia</taxon>
        <taxon>Eubacteriales</taxon>
        <taxon>Clostridiales Family XVII. Incertae Sedis</taxon>
        <taxon>Sulfobacillus</taxon>
    </lineage>
</organism>
<protein>
    <submittedName>
        <fullName evidence="1">Uncharacterized protein</fullName>
    </submittedName>
</protein>
<dbReference type="EMBL" id="PXYW01000038">
    <property type="protein sequence ID" value="PSR32520.1"/>
    <property type="molecule type" value="Genomic_DNA"/>
</dbReference>
<gene>
    <name evidence="1" type="ORF">C7B46_13950</name>
</gene>
<comment type="caution">
    <text evidence="1">The sequence shown here is derived from an EMBL/GenBank/DDBJ whole genome shotgun (WGS) entry which is preliminary data.</text>
</comment>
<dbReference type="Proteomes" id="UP000242972">
    <property type="component" value="Unassembled WGS sequence"/>
</dbReference>
<name>A0A2T2XDF8_9FIRM</name>
<accession>A0A2T2XDF8</accession>